<comment type="caution">
    <text evidence="1">The sequence shown here is derived from an EMBL/GenBank/DDBJ whole genome shotgun (WGS) entry which is preliminary data.</text>
</comment>
<protein>
    <submittedName>
        <fullName evidence="1">Uncharacterized protein</fullName>
    </submittedName>
</protein>
<reference evidence="1" key="1">
    <citation type="journal article" date="2023" name="Mol. Biol. Evol.">
        <title>Third-Generation Sequencing Reveals the Adaptive Role of the Epigenome in Three Deep-Sea Polychaetes.</title>
        <authorList>
            <person name="Perez M."/>
            <person name="Aroh O."/>
            <person name="Sun Y."/>
            <person name="Lan Y."/>
            <person name="Juniper S.K."/>
            <person name="Young C.R."/>
            <person name="Angers B."/>
            <person name="Qian P.Y."/>
        </authorList>
    </citation>
    <scope>NUCLEOTIDE SEQUENCE</scope>
    <source>
        <strain evidence="1">R07B-5</strain>
    </source>
</reference>
<evidence type="ECO:0000313" key="1">
    <source>
        <dbReference type="EMBL" id="KAK2176144.1"/>
    </source>
</evidence>
<gene>
    <name evidence="1" type="ORF">NP493_680g01010</name>
</gene>
<proteinExistence type="predicted"/>
<accession>A0AAD9KRN8</accession>
<evidence type="ECO:0000313" key="2">
    <source>
        <dbReference type="Proteomes" id="UP001209878"/>
    </source>
</evidence>
<dbReference type="Proteomes" id="UP001209878">
    <property type="component" value="Unassembled WGS sequence"/>
</dbReference>
<organism evidence="1 2">
    <name type="scientific">Ridgeia piscesae</name>
    <name type="common">Tubeworm</name>
    <dbReference type="NCBI Taxonomy" id="27915"/>
    <lineage>
        <taxon>Eukaryota</taxon>
        <taxon>Metazoa</taxon>
        <taxon>Spiralia</taxon>
        <taxon>Lophotrochozoa</taxon>
        <taxon>Annelida</taxon>
        <taxon>Polychaeta</taxon>
        <taxon>Sedentaria</taxon>
        <taxon>Canalipalpata</taxon>
        <taxon>Sabellida</taxon>
        <taxon>Siboglinidae</taxon>
        <taxon>Ridgeia</taxon>
    </lineage>
</organism>
<name>A0AAD9KRN8_RIDPI</name>
<keyword evidence="2" id="KW-1185">Reference proteome</keyword>
<dbReference type="EMBL" id="JAODUO010000680">
    <property type="protein sequence ID" value="KAK2176144.1"/>
    <property type="molecule type" value="Genomic_DNA"/>
</dbReference>
<dbReference type="AlphaFoldDB" id="A0AAD9KRN8"/>
<sequence length="100" mass="11863">MYACAQSYVQSYMVCVCVYVRAYVGWMGECVCMYTYMCVRKKYVFWLVVEGSLTNIFDNICLTYTIYVSYTVIVGEQIIESNLKSTRRCRHGWYMTCRRP</sequence>